<organism evidence="2">
    <name type="scientific">Nonomuraea gerenzanensis</name>
    <dbReference type="NCBI Taxonomy" id="93944"/>
    <lineage>
        <taxon>Bacteria</taxon>
        <taxon>Bacillati</taxon>
        <taxon>Actinomycetota</taxon>
        <taxon>Actinomycetes</taxon>
        <taxon>Streptosporangiales</taxon>
        <taxon>Streptosporangiaceae</taxon>
        <taxon>Nonomuraea</taxon>
    </lineage>
</organism>
<evidence type="ECO:0000259" key="1">
    <source>
        <dbReference type="PROSITE" id="PS51819"/>
    </source>
</evidence>
<dbReference type="SUPFAM" id="SSF54593">
    <property type="entry name" value="Glyoxalase/Bleomycin resistance protein/Dihydroxybiphenyl dioxygenase"/>
    <property type="match status" value="1"/>
</dbReference>
<dbReference type="InterPro" id="IPR029068">
    <property type="entry name" value="Glyas_Bleomycin-R_OHBP_Dase"/>
</dbReference>
<protein>
    <recommendedName>
        <fullName evidence="1">VOC domain-containing protein</fullName>
    </recommendedName>
</protein>
<dbReference type="InterPro" id="IPR037523">
    <property type="entry name" value="VOC_core"/>
</dbReference>
<dbReference type="InterPro" id="IPR004360">
    <property type="entry name" value="Glyas_Fos-R_dOase_dom"/>
</dbReference>
<dbReference type="PANTHER" id="PTHR36437:SF2">
    <property type="entry name" value="GLYOXALASE_BLEOMYCIN RESISTANCE PROTEIN_DIOXYGENASE"/>
    <property type="match status" value="1"/>
</dbReference>
<dbReference type="Pfam" id="PF00903">
    <property type="entry name" value="Glyoxalase"/>
    <property type="match status" value="1"/>
</dbReference>
<sequence length="128" mass="13497">MGEQANTAITGIRTVGVPVTDQDRAVAFYVDVLGLDKRLDAPVEQLGGRWIEVAPAGAATTIALVPAGSDAEAGVRTGIRLTVADAARLHKELAERGVQVDELLQWPGVPPMFSLRDPDGNGLEVVEE</sequence>
<dbReference type="EMBL" id="LT559118">
    <property type="protein sequence ID" value="SBO92433.1"/>
    <property type="molecule type" value="Genomic_DNA"/>
</dbReference>
<dbReference type="Gene3D" id="3.10.180.10">
    <property type="entry name" value="2,3-Dihydroxybiphenyl 1,2-Dioxygenase, domain 1"/>
    <property type="match status" value="1"/>
</dbReference>
<evidence type="ECO:0000313" key="2">
    <source>
        <dbReference type="EMBL" id="SBO92433.1"/>
    </source>
</evidence>
<dbReference type="PANTHER" id="PTHR36437">
    <property type="entry name" value="GLYOXALASE/BLEOMYCIN RESISTANCE PROTEIN/DIOXYGENASE"/>
    <property type="match status" value="1"/>
</dbReference>
<name>A0A1M4E0V2_9ACTN</name>
<dbReference type="PROSITE" id="PS51819">
    <property type="entry name" value="VOC"/>
    <property type="match status" value="1"/>
</dbReference>
<proteinExistence type="predicted"/>
<dbReference type="RefSeq" id="WP_225271700.1">
    <property type="nucleotide sequence ID" value="NZ_CP084058.1"/>
</dbReference>
<gene>
    <name evidence="2" type="ORF">BN4615_P1947</name>
</gene>
<accession>A0A1M4E0V2</accession>
<reference evidence="2" key="1">
    <citation type="submission" date="2016-04" db="EMBL/GenBank/DDBJ databases">
        <authorList>
            <person name="Evans L.H."/>
            <person name="Alamgir A."/>
            <person name="Owens N."/>
            <person name="Weber N.D."/>
            <person name="Virtaneva K."/>
            <person name="Barbian K."/>
            <person name="Babar A."/>
            <person name="Rosenke K."/>
        </authorList>
    </citation>
    <scope>NUCLEOTIDE SEQUENCE</scope>
    <source>
        <strain evidence="2">Nono1</strain>
    </source>
</reference>
<dbReference type="AlphaFoldDB" id="A0A1M4E0V2"/>
<feature type="domain" description="VOC" evidence="1">
    <location>
        <begin position="11"/>
        <end position="128"/>
    </location>
</feature>